<proteinExistence type="predicted"/>
<feature type="compositionally biased region" description="Basic residues" evidence="1">
    <location>
        <begin position="157"/>
        <end position="166"/>
    </location>
</feature>
<evidence type="ECO:0000313" key="3">
    <source>
        <dbReference type="Proteomes" id="UP000559256"/>
    </source>
</evidence>
<comment type="caution">
    <text evidence="2">The sequence shown here is derived from an EMBL/GenBank/DDBJ whole genome shotgun (WGS) entry which is preliminary data.</text>
</comment>
<dbReference type="AlphaFoldDB" id="A0A8H5GZ46"/>
<sequence length="439" mass="48125">MVNRPHPSTQLSVGVAAPPYDVSYEAGQSQDAQGLQGHYLVRHPNVTGLQQHQPPQPPVRGHHLPSSYFGLANPTGVQTFSGLTDMETRMMGDAPTLAQSLGHPHVSSSAVINILMLDEPPYLPPPKPRRNKLKEATLKVTDDSLPTGKDQPPTQSKTKKPRKSKKTTQDPLPAGGNQQPPKTKKPRAKKSAPKPTPQTSTIAIDPMPKESVPHEFTVPVAPLGHSRFVMNFRDPDHIRDHKDIKDEHNAGRRYAERKDKGQKRKREQHEEHLTDSDCVSVKRARLPNAWEDVTTEESQSHAHPSSESVAPIVGPSRYVVDEHAPAPRAPTLQMVSATMHHVVPERVDGEEDNPPVSPTIPSYENAIREGFLFSYPPQRVQRAYDPDFSLEEDLPSTAANPSGSSGPTSSTVSSITPMDNSFTPLDLGVVNSKIAILCD</sequence>
<feature type="compositionally biased region" description="Basic and acidic residues" evidence="1">
    <location>
        <begin position="239"/>
        <end position="259"/>
    </location>
</feature>
<accession>A0A8H5GZ46</accession>
<evidence type="ECO:0000256" key="1">
    <source>
        <dbReference type="SAM" id="MobiDB-lite"/>
    </source>
</evidence>
<evidence type="ECO:0000313" key="2">
    <source>
        <dbReference type="EMBL" id="KAF5373909.1"/>
    </source>
</evidence>
<gene>
    <name evidence="2" type="ORF">D9758_000862</name>
</gene>
<feature type="region of interest" description="Disordered" evidence="1">
    <location>
        <begin position="391"/>
        <end position="415"/>
    </location>
</feature>
<feature type="region of interest" description="Disordered" evidence="1">
    <location>
        <begin position="137"/>
        <end position="213"/>
    </location>
</feature>
<dbReference type="EMBL" id="JAACJM010000003">
    <property type="protein sequence ID" value="KAF5373909.1"/>
    <property type="molecule type" value="Genomic_DNA"/>
</dbReference>
<organism evidence="2 3">
    <name type="scientific">Tetrapyrgos nigripes</name>
    <dbReference type="NCBI Taxonomy" id="182062"/>
    <lineage>
        <taxon>Eukaryota</taxon>
        <taxon>Fungi</taxon>
        <taxon>Dikarya</taxon>
        <taxon>Basidiomycota</taxon>
        <taxon>Agaricomycotina</taxon>
        <taxon>Agaricomycetes</taxon>
        <taxon>Agaricomycetidae</taxon>
        <taxon>Agaricales</taxon>
        <taxon>Marasmiineae</taxon>
        <taxon>Marasmiaceae</taxon>
        <taxon>Tetrapyrgos</taxon>
    </lineage>
</organism>
<feature type="compositionally biased region" description="Basic residues" evidence="1">
    <location>
        <begin position="182"/>
        <end position="192"/>
    </location>
</feature>
<feature type="region of interest" description="Disordered" evidence="1">
    <location>
        <begin position="239"/>
        <end position="280"/>
    </location>
</feature>
<reference evidence="2 3" key="1">
    <citation type="journal article" date="2020" name="ISME J.">
        <title>Uncovering the hidden diversity of litter-decomposition mechanisms in mushroom-forming fungi.</title>
        <authorList>
            <person name="Floudas D."/>
            <person name="Bentzer J."/>
            <person name="Ahren D."/>
            <person name="Johansson T."/>
            <person name="Persson P."/>
            <person name="Tunlid A."/>
        </authorList>
    </citation>
    <scope>NUCLEOTIDE SEQUENCE [LARGE SCALE GENOMIC DNA]</scope>
    <source>
        <strain evidence="2 3">CBS 291.85</strain>
    </source>
</reference>
<keyword evidence="3" id="KW-1185">Reference proteome</keyword>
<name>A0A8H5GZ46_9AGAR</name>
<protein>
    <submittedName>
        <fullName evidence="2">Uncharacterized protein</fullName>
    </submittedName>
</protein>
<feature type="compositionally biased region" description="Low complexity" evidence="1">
    <location>
        <begin position="401"/>
        <end position="414"/>
    </location>
</feature>
<dbReference type="Proteomes" id="UP000559256">
    <property type="component" value="Unassembled WGS sequence"/>
</dbReference>